<protein>
    <recommendedName>
        <fullName evidence="4">Methyltransferase type 11 domain-containing protein</fullName>
    </recommendedName>
</protein>
<organism evidence="5 6">
    <name type="scientific">Candida tropicalis (strain ATCC MYA-3404 / T1)</name>
    <name type="common">Yeast</name>
    <dbReference type="NCBI Taxonomy" id="294747"/>
    <lineage>
        <taxon>Eukaryota</taxon>
        <taxon>Fungi</taxon>
        <taxon>Dikarya</taxon>
        <taxon>Ascomycota</taxon>
        <taxon>Saccharomycotina</taxon>
        <taxon>Pichiomycetes</taxon>
        <taxon>Debaryomycetaceae</taxon>
        <taxon>Candida/Lodderomyces clade</taxon>
        <taxon>Candida</taxon>
    </lineage>
</organism>
<dbReference type="Proteomes" id="UP000002037">
    <property type="component" value="Unassembled WGS sequence"/>
</dbReference>
<evidence type="ECO:0000313" key="6">
    <source>
        <dbReference type="Proteomes" id="UP000002037"/>
    </source>
</evidence>
<dbReference type="InterPro" id="IPR029063">
    <property type="entry name" value="SAM-dependent_MTases_sf"/>
</dbReference>
<dbReference type="PANTHER" id="PTHR44942:SF4">
    <property type="entry name" value="METHYLTRANSFERASE TYPE 11 DOMAIN-CONTAINING PROTEIN"/>
    <property type="match status" value="1"/>
</dbReference>
<dbReference type="RefSeq" id="XP_002550185.1">
    <property type="nucleotide sequence ID" value="XM_002550139.1"/>
</dbReference>
<dbReference type="HOGENOM" id="CLU_049344_4_1_1"/>
<gene>
    <name evidence="5" type="ORF">CTRG_04483</name>
</gene>
<dbReference type="PANTHER" id="PTHR44942">
    <property type="entry name" value="METHYLTRANSF_11 DOMAIN-CONTAINING PROTEIN"/>
    <property type="match status" value="1"/>
</dbReference>
<dbReference type="Pfam" id="PF08241">
    <property type="entry name" value="Methyltransf_11"/>
    <property type="match status" value="1"/>
</dbReference>
<evidence type="ECO:0000259" key="4">
    <source>
        <dbReference type="Pfam" id="PF08241"/>
    </source>
</evidence>
<dbReference type="SUPFAM" id="SSF53335">
    <property type="entry name" value="S-adenosyl-L-methionine-dependent methyltransferases"/>
    <property type="match status" value="1"/>
</dbReference>
<evidence type="ECO:0000256" key="3">
    <source>
        <dbReference type="ARBA" id="ARBA00022679"/>
    </source>
</evidence>
<dbReference type="STRING" id="294747.C5MEJ0"/>
<feature type="domain" description="Methyltransferase type 11" evidence="4">
    <location>
        <begin position="59"/>
        <end position="149"/>
    </location>
</feature>
<dbReference type="VEuPathDB" id="FungiDB:CTRG_04483"/>
<dbReference type="InterPro" id="IPR013216">
    <property type="entry name" value="Methyltransf_11"/>
</dbReference>
<dbReference type="GO" id="GO:0032259">
    <property type="term" value="P:methylation"/>
    <property type="evidence" value="ECO:0007669"/>
    <property type="project" value="UniProtKB-KW"/>
</dbReference>
<dbReference type="InterPro" id="IPR051052">
    <property type="entry name" value="Diverse_substrate_MTase"/>
</dbReference>
<dbReference type="EMBL" id="GG692400">
    <property type="protein sequence ID" value="EER31700.1"/>
    <property type="molecule type" value="Genomic_DNA"/>
</dbReference>
<reference evidence="5 6" key="1">
    <citation type="journal article" date="2009" name="Nature">
        <title>Evolution of pathogenicity and sexual reproduction in eight Candida genomes.</title>
        <authorList>
            <person name="Butler G."/>
            <person name="Rasmussen M.D."/>
            <person name="Lin M.F."/>
            <person name="Santos M.A."/>
            <person name="Sakthikumar S."/>
            <person name="Munro C.A."/>
            <person name="Rheinbay E."/>
            <person name="Grabherr M."/>
            <person name="Forche A."/>
            <person name="Reedy J.L."/>
            <person name="Agrafioti I."/>
            <person name="Arnaud M.B."/>
            <person name="Bates S."/>
            <person name="Brown A.J."/>
            <person name="Brunke S."/>
            <person name="Costanzo M.C."/>
            <person name="Fitzpatrick D.A."/>
            <person name="de Groot P.W."/>
            <person name="Harris D."/>
            <person name="Hoyer L.L."/>
            <person name="Hube B."/>
            <person name="Klis F.M."/>
            <person name="Kodira C."/>
            <person name="Lennard N."/>
            <person name="Logue M.E."/>
            <person name="Martin R."/>
            <person name="Neiman A.M."/>
            <person name="Nikolaou E."/>
            <person name="Quail M.A."/>
            <person name="Quinn J."/>
            <person name="Santos M.C."/>
            <person name="Schmitzberger F.F."/>
            <person name="Sherlock G."/>
            <person name="Shah P."/>
            <person name="Silverstein K.A."/>
            <person name="Skrzypek M.S."/>
            <person name="Soll D."/>
            <person name="Staggs R."/>
            <person name="Stansfield I."/>
            <person name="Stumpf M.P."/>
            <person name="Sudbery P.E."/>
            <person name="Srikantha T."/>
            <person name="Zeng Q."/>
            <person name="Berman J."/>
            <person name="Berriman M."/>
            <person name="Heitman J."/>
            <person name="Gow N.A."/>
            <person name="Lorenz M.C."/>
            <person name="Birren B.W."/>
            <person name="Kellis M."/>
            <person name="Cuomo C.A."/>
        </authorList>
    </citation>
    <scope>NUCLEOTIDE SEQUENCE [LARGE SCALE GENOMIC DNA]</scope>
    <source>
        <strain evidence="6">ATCC MYA-3404 / T1</strain>
    </source>
</reference>
<dbReference type="GO" id="GO:0008757">
    <property type="term" value="F:S-adenosylmethionine-dependent methyltransferase activity"/>
    <property type="evidence" value="ECO:0007669"/>
    <property type="project" value="InterPro"/>
</dbReference>
<evidence type="ECO:0000256" key="2">
    <source>
        <dbReference type="ARBA" id="ARBA00022603"/>
    </source>
</evidence>
<sequence length="318" mass="36956">MTKEANSTAINSFNSNHSEYDVFRPSFTPILVNPFLAHLGLAKKEPEGYSFDTSKVIVEIASGTGKFTQNLVDNGWKDNLIVVEPSKGMLLTFNEKFPQIRKQILASSYQIPLDDNSVDAVIIAQGFHWFSDLESLKEIYRILKPEGKLGLIWNFDYTSPCHDSPIGKTEFYNAGSQYFRELEFNVAKNNKEVFEQFFDKQPWNKAVTQYIYEFDVHVPQYRHGKWKEVLKKNPYFGTNELNLFTFYDQYINKNDVWKYWETRSYITSMTDEEKNKVKEHVAKLISENITNSSFVDKDKELLIKPMATHAVVVQSTKE</sequence>
<evidence type="ECO:0000256" key="1">
    <source>
        <dbReference type="ARBA" id="ARBA00008361"/>
    </source>
</evidence>
<dbReference type="KEGG" id="ctp:CTRG_04483"/>
<dbReference type="eggNOG" id="KOG3010">
    <property type="taxonomic scope" value="Eukaryota"/>
</dbReference>
<dbReference type="AlphaFoldDB" id="C5MEJ0"/>
<dbReference type="OrthoDB" id="10027013at2759"/>
<comment type="similarity">
    <text evidence="1">Belongs to the methyltransferase superfamily.</text>
</comment>
<evidence type="ECO:0000313" key="5">
    <source>
        <dbReference type="EMBL" id="EER31700.1"/>
    </source>
</evidence>
<dbReference type="Gene3D" id="3.40.50.150">
    <property type="entry name" value="Vaccinia Virus protein VP39"/>
    <property type="match status" value="1"/>
</dbReference>
<keyword evidence="6" id="KW-1185">Reference proteome</keyword>
<accession>C5MEJ0</accession>
<proteinExistence type="inferred from homology"/>
<name>C5MEJ0_CANTT</name>
<keyword evidence="3" id="KW-0808">Transferase</keyword>
<keyword evidence="2" id="KW-0489">Methyltransferase</keyword>
<dbReference type="GeneID" id="8299852"/>
<dbReference type="CDD" id="cd02440">
    <property type="entry name" value="AdoMet_MTases"/>
    <property type="match status" value="1"/>
</dbReference>